<evidence type="ECO:0008006" key="4">
    <source>
        <dbReference type="Google" id="ProtNLM"/>
    </source>
</evidence>
<evidence type="ECO:0000313" key="3">
    <source>
        <dbReference type="Proteomes" id="UP000444721"/>
    </source>
</evidence>
<dbReference type="EMBL" id="VFQX01000033">
    <property type="protein sequence ID" value="KAF0977725.1"/>
    <property type="molecule type" value="Genomic_DNA"/>
</dbReference>
<dbReference type="GO" id="GO:0004668">
    <property type="term" value="F:protein-arginine deiminase activity"/>
    <property type="evidence" value="ECO:0007669"/>
    <property type="project" value="InterPro"/>
</dbReference>
<dbReference type="VEuPathDB" id="AmoebaDB:FDP41_003047"/>
<keyword evidence="1" id="KW-0378">Hydrolase</keyword>
<comment type="caution">
    <text evidence="2">The sequence shown here is derived from an EMBL/GenBank/DDBJ whole genome shotgun (WGS) entry which is preliminary data.</text>
</comment>
<gene>
    <name evidence="2" type="ORF">FDP41_003047</name>
</gene>
<dbReference type="RefSeq" id="XP_044562438.1">
    <property type="nucleotide sequence ID" value="XM_044706308.1"/>
</dbReference>
<evidence type="ECO:0000256" key="1">
    <source>
        <dbReference type="ARBA" id="ARBA00022801"/>
    </source>
</evidence>
<protein>
    <recommendedName>
        <fullName evidence="4">Agmatine deiminase</fullName>
    </recommendedName>
</protein>
<evidence type="ECO:0000313" key="2">
    <source>
        <dbReference type="EMBL" id="KAF0977725.1"/>
    </source>
</evidence>
<dbReference type="GeneID" id="68110265"/>
<dbReference type="Gene3D" id="3.75.10.10">
    <property type="entry name" value="L-arginine/glycine Amidinotransferase, Chain A"/>
    <property type="match status" value="1"/>
</dbReference>
<dbReference type="SUPFAM" id="SSF55909">
    <property type="entry name" value="Pentein"/>
    <property type="match status" value="1"/>
</dbReference>
<organism evidence="2 3">
    <name type="scientific">Naegleria fowleri</name>
    <name type="common">Brain eating amoeba</name>
    <dbReference type="NCBI Taxonomy" id="5763"/>
    <lineage>
        <taxon>Eukaryota</taxon>
        <taxon>Discoba</taxon>
        <taxon>Heterolobosea</taxon>
        <taxon>Tetramitia</taxon>
        <taxon>Eutetramitia</taxon>
        <taxon>Vahlkampfiidae</taxon>
        <taxon>Naegleria</taxon>
    </lineage>
</organism>
<dbReference type="VEuPathDB" id="AmoebaDB:NfTy_058570"/>
<name>A0A6A5BWN5_NAEFO</name>
<dbReference type="PANTHER" id="PTHR31377">
    <property type="entry name" value="AGMATINE DEIMINASE-RELATED"/>
    <property type="match status" value="1"/>
</dbReference>
<dbReference type="AlphaFoldDB" id="A0A6A5BWN5"/>
<dbReference type="GO" id="GO:0009446">
    <property type="term" value="P:putrescine biosynthetic process"/>
    <property type="evidence" value="ECO:0007669"/>
    <property type="project" value="InterPro"/>
</dbReference>
<sequence length="443" mass="51513">MIFPGEHEKHESIWMALGPTSRENNYEYTFKKCEEDPLRYSPFHQVQLPMMEALLSGNNPEDLLLREDSKNSSYDKFYIDLIIHEEQDQDYVKNCLKKRNNINPTLIEENIRFHVIEHLDMWMRDNGPIFVVIREQGTRAIVDFGFTLWSYCKQHDEEAVIEEAVDRKVAHLLNLPVIRSHLISEGGNREFNGRGILMMVEHVEMQRNKNNHVKDRQDIEREMKRVFGESARSIVWLETEGLVEDTHAYRGFLPNHLNEHHDRLLPSMGTGGHIDEWCRFANENTILLAQVPEDSQDSLSMENRKRLEQNYVLLKQHPELSDVKILRVPVAPHIIHSISEGDGVFETLKLLDFEDGLDLKKETTPLQMIIASSYLNFLVSNRVVLISKYYREGLPESVKQLDEQVLQLFKEVYPDRNIVQIATEVLNMGGGGMHCITQQMPAL</sequence>
<proteinExistence type="predicted"/>
<dbReference type="OrthoDB" id="544103at2759"/>
<dbReference type="OMA" id="VRSYVNY"/>
<reference evidence="2 3" key="1">
    <citation type="journal article" date="2019" name="Sci. Rep.">
        <title>Nanopore sequencing improves the draft genome of the human pathogenic amoeba Naegleria fowleri.</title>
        <authorList>
            <person name="Liechti N."/>
            <person name="Schurch N."/>
            <person name="Bruggmann R."/>
            <person name="Wittwer M."/>
        </authorList>
    </citation>
    <scope>NUCLEOTIDE SEQUENCE [LARGE SCALE GENOMIC DNA]</scope>
    <source>
        <strain evidence="2 3">ATCC 30894</strain>
    </source>
</reference>
<dbReference type="VEuPathDB" id="AmoebaDB:NF0095580"/>
<dbReference type="Proteomes" id="UP000444721">
    <property type="component" value="Unassembled WGS sequence"/>
</dbReference>
<dbReference type="GO" id="GO:0047632">
    <property type="term" value="F:agmatine deiminase activity"/>
    <property type="evidence" value="ECO:0007669"/>
    <property type="project" value="TreeGrafter"/>
</dbReference>
<dbReference type="InterPro" id="IPR007466">
    <property type="entry name" value="Peptidyl-Arg-deiminase_porph"/>
</dbReference>
<dbReference type="PANTHER" id="PTHR31377:SF0">
    <property type="entry name" value="AGMATINE DEIMINASE-RELATED"/>
    <property type="match status" value="1"/>
</dbReference>
<accession>A0A6A5BWN5</accession>
<keyword evidence="3" id="KW-1185">Reference proteome</keyword>
<dbReference type="Pfam" id="PF04371">
    <property type="entry name" value="PAD_porph"/>
    <property type="match status" value="2"/>
</dbReference>